<dbReference type="EMBL" id="PXOA01000026">
    <property type="protein sequence ID" value="RFU81800.1"/>
    <property type="molecule type" value="Genomic_DNA"/>
</dbReference>
<name>A0A395P0D1_TRIAR</name>
<evidence type="ECO:0000313" key="1">
    <source>
        <dbReference type="EMBL" id="RFU81800.1"/>
    </source>
</evidence>
<organism evidence="1 2">
    <name type="scientific">Trichoderma arundinaceum</name>
    <dbReference type="NCBI Taxonomy" id="490622"/>
    <lineage>
        <taxon>Eukaryota</taxon>
        <taxon>Fungi</taxon>
        <taxon>Dikarya</taxon>
        <taxon>Ascomycota</taxon>
        <taxon>Pezizomycotina</taxon>
        <taxon>Sordariomycetes</taxon>
        <taxon>Hypocreomycetidae</taxon>
        <taxon>Hypocreales</taxon>
        <taxon>Hypocreaceae</taxon>
        <taxon>Trichoderma</taxon>
    </lineage>
</organism>
<dbReference type="Proteomes" id="UP000266272">
    <property type="component" value="Unassembled WGS sequence"/>
</dbReference>
<dbReference type="PANTHER" id="PTHR47256">
    <property type="entry name" value="ZN(II)2CYS6 TRANSCRIPTION FACTOR (EUROFUNG)-RELATED"/>
    <property type="match status" value="1"/>
</dbReference>
<keyword evidence="2" id="KW-1185">Reference proteome</keyword>
<proteinExistence type="predicted"/>
<gene>
    <name evidence="1" type="ORF">TARUN_390</name>
</gene>
<dbReference type="GO" id="GO:0003677">
    <property type="term" value="F:DNA binding"/>
    <property type="evidence" value="ECO:0007669"/>
    <property type="project" value="UniProtKB-KW"/>
</dbReference>
<evidence type="ECO:0000313" key="2">
    <source>
        <dbReference type="Proteomes" id="UP000266272"/>
    </source>
</evidence>
<sequence length="267" mass="30493">MHDASHLGFASTKSNGVASAAQDIVRHLIHTILRYCSSPTYTPSMYFHNLPIFLFETIAADGSKDDTNLVETDTNIVTIFKAIVTFSKACFETIIRLYYIRHGFEQWDTLIVAYIHFMGFRSLKDLNDADTGTRDAVLSTVILCAKGLRDQGRNYYIGEAIFTILRDSLDAGSLHLLREFVILGDEKEERKEIVAQQINSVYPVNIFSIADNPDYHRLESLVQSYLALDFRKKDRTSGDFNEFTPLIKMKVYIVCDRTIELYIARFS</sequence>
<reference evidence="1 2" key="1">
    <citation type="journal article" date="2018" name="PLoS Pathog.">
        <title>Evolution of structural diversity of trichothecenes, a family of toxins produced by plant pathogenic and entomopathogenic fungi.</title>
        <authorList>
            <person name="Proctor R.H."/>
            <person name="McCormick S.P."/>
            <person name="Kim H.S."/>
            <person name="Cardoza R.E."/>
            <person name="Stanley A.M."/>
            <person name="Lindo L."/>
            <person name="Kelly A."/>
            <person name="Brown D.W."/>
            <person name="Lee T."/>
            <person name="Vaughan M.M."/>
            <person name="Alexander N.J."/>
            <person name="Busman M."/>
            <person name="Gutierrez S."/>
        </authorList>
    </citation>
    <scope>NUCLEOTIDE SEQUENCE [LARGE SCALE GENOMIC DNA]</scope>
    <source>
        <strain evidence="1 2">IBT 40837</strain>
    </source>
</reference>
<protein>
    <submittedName>
        <fullName evidence="1">Zn2-c6 fungal-type dna-binding domain</fullName>
    </submittedName>
</protein>
<dbReference type="InterPro" id="IPR053187">
    <property type="entry name" value="Notoamide_regulator"/>
</dbReference>
<accession>A0A395P0D1</accession>
<dbReference type="AlphaFoldDB" id="A0A395P0D1"/>
<dbReference type="STRING" id="490622.A0A395P0D1"/>
<dbReference type="PANTHER" id="PTHR47256:SF1">
    <property type="entry name" value="ZN(II)2CYS6 TRANSCRIPTION FACTOR (EUROFUNG)"/>
    <property type="match status" value="1"/>
</dbReference>
<comment type="caution">
    <text evidence="1">The sequence shown here is derived from an EMBL/GenBank/DDBJ whole genome shotgun (WGS) entry which is preliminary data.</text>
</comment>
<keyword evidence="1" id="KW-0238">DNA-binding</keyword>
<dbReference type="OrthoDB" id="5153933at2759"/>